<dbReference type="InterPro" id="IPR050155">
    <property type="entry name" value="HAD-like_hydrolase_sf"/>
</dbReference>
<dbReference type="GO" id="GO:0005829">
    <property type="term" value="C:cytosol"/>
    <property type="evidence" value="ECO:0007669"/>
    <property type="project" value="TreeGrafter"/>
</dbReference>
<dbReference type="InterPro" id="IPR036412">
    <property type="entry name" value="HAD-like_sf"/>
</dbReference>
<accession>A0A6J6PGQ6</accession>
<dbReference type="InterPro" id="IPR006439">
    <property type="entry name" value="HAD-SF_hydro_IA"/>
</dbReference>
<dbReference type="NCBIfam" id="TIGR01549">
    <property type="entry name" value="HAD-SF-IA-v1"/>
    <property type="match status" value="1"/>
</dbReference>
<dbReference type="AlphaFoldDB" id="A0A6J6PGQ6"/>
<dbReference type="Pfam" id="PF13419">
    <property type="entry name" value="HAD_2"/>
    <property type="match status" value="1"/>
</dbReference>
<dbReference type="EMBL" id="CAEZYC010000005">
    <property type="protein sequence ID" value="CAB4698681.1"/>
    <property type="molecule type" value="Genomic_DNA"/>
</dbReference>
<evidence type="ECO:0000313" key="7">
    <source>
        <dbReference type="EMBL" id="CAB5027943.1"/>
    </source>
</evidence>
<dbReference type="InterPro" id="IPR023198">
    <property type="entry name" value="PGP-like_dom2"/>
</dbReference>
<dbReference type="EMBL" id="CAEZZD010000059">
    <property type="protein sequence ID" value="CAB4747110.1"/>
    <property type="molecule type" value="Genomic_DNA"/>
</dbReference>
<protein>
    <submittedName>
        <fullName evidence="3">Unannotated protein</fullName>
    </submittedName>
</protein>
<reference evidence="3" key="1">
    <citation type="submission" date="2020-05" db="EMBL/GenBank/DDBJ databases">
        <authorList>
            <person name="Chiriac C."/>
            <person name="Salcher M."/>
            <person name="Ghai R."/>
            <person name="Kavagutti S V."/>
        </authorList>
    </citation>
    <scope>NUCLEOTIDE SEQUENCE</scope>
</reference>
<evidence type="ECO:0000313" key="6">
    <source>
        <dbReference type="EMBL" id="CAB4847542.1"/>
    </source>
</evidence>
<dbReference type="EMBL" id="CAFAAO010000018">
    <property type="protein sequence ID" value="CAB4810143.1"/>
    <property type="molecule type" value="Genomic_DNA"/>
</dbReference>
<dbReference type="PANTHER" id="PTHR43434">
    <property type="entry name" value="PHOSPHOGLYCOLATE PHOSPHATASE"/>
    <property type="match status" value="1"/>
</dbReference>
<dbReference type="GO" id="GO:0004713">
    <property type="term" value="F:protein tyrosine kinase activity"/>
    <property type="evidence" value="ECO:0007669"/>
    <property type="project" value="TreeGrafter"/>
</dbReference>
<evidence type="ECO:0000313" key="2">
    <source>
        <dbReference type="EMBL" id="CAB4341274.1"/>
    </source>
</evidence>
<dbReference type="InterPro" id="IPR041492">
    <property type="entry name" value="HAD_2"/>
</dbReference>
<evidence type="ECO:0000313" key="3">
    <source>
        <dbReference type="EMBL" id="CAB4698681.1"/>
    </source>
</evidence>
<proteinExistence type="predicted"/>
<dbReference type="SFLD" id="SFLDG01129">
    <property type="entry name" value="C1.5:_HAD__Beta-PGM__Phosphata"/>
    <property type="match status" value="1"/>
</dbReference>
<evidence type="ECO:0000313" key="5">
    <source>
        <dbReference type="EMBL" id="CAB4810143.1"/>
    </source>
</evidence>
<evidence type="ECO:0000313" key="1">
    <source>
        <dbReference type="EMBL" id="CAB4330499.1"/>
    </source>
</evidence>
<dbReference type="SUPFAM" id="SSF56784">
    <property type="entry name" value="HAD-like"/>
    <property type="match status" value="1"/>
</dbReference>
<evidence type="ECO:0000313" key="4">
    <source>
        <dbReference type="EMBL" id="CAB4747110.1"/>
    </source>
</evidence>
<dbReference type="PANTHER" id="PTHR43434:SF20">
    <property type="entry name" value="5'-NUCLEOTIDASE"/>
    <property type="match status" value="1"/>
</dbReference>
<dbReference type="EMBL" id="CAFBPK010000028">
    <property type="protein sequence ID" value="CAB5027943.1"/>
    <property type="molecule type" value="Genomic_DNA"/>
</dbReference>
<dbReference type="Gene3D" id="1.10.150.240">
    <property type="entry name" value="Putative phosphatase, domain 2"/>
    <property type="match status" value="1"/>
</dbReference>
<dbReference type="EMBL" id="CAESAI010000024">
    <property type="protein sequence ID" value="CAB4341274.1"/>
    <property type="molecule type" value="Genomic_DNA"/>
</dbReference>
<gene>
    <name evidence="3" type="ORF">UFOPK2648_00192</name>
    <name evidence="4" type="ORF">UFOPK2824_00499</name>
    <name evidence="5" type="ORF">UFOPK3037_01234</name>
    <name evidence="6" type="ORF">UFOPK3278_00606</name>
    <name evidence="2" type="ORF">UFOPK3406_01019</name>
    <name evidence="1" type="ORF">UFOPK3925_00128</name>
    <name evidence="7" type="ORF">UFOPK4097_01377</name>
</gene>
<sequence length="217" mass="23543">MSWDVVLFDLDGTLTDSGLGVGNGVLYALAQMGFPKPDDAELRKYLGPPLWTSFSDYAGMDETQTIEAVRLYREYYNETGAYENSVYSGIPELLAKLVSDGKRLAVATSKVDYAAVNILQHFNLDHFFDVIAGSDETGELRGTKALVIEYALAELRMCDGSSIVMIGDREHDILGAKEHGLPGIGVLYGYGDLAELESAGAVAIVSDVADLELALYR</sequence>
<dbReference type="InterPro" id="IPR023214">
    <property type="entry name" value="HAD_sf"/>
</dbReference>
<name>A0A6J6PGQ6_9ZZZZ</name>
<dbReference type="EMBL" id="CAFBIX010000017">
    <property type="protein sequence ID" value="CAB4847542.1"/>
    <property type="molecule type" value="Genomic_DNA"/>
</dbReference>
<dbReference type="Gene3D" id="3.40.50.1000">
    <property type="entry name" value="HAD superfamily/HAD-like"/>
    <property type="match status" value="1"/>
</dbReference>
<dbReference type="SFLD" id="SFLDS00003">
    <property type="entry name" value="Haloacid_Dehalogenase"/>
    <property type="match status" value="1"/>
</dbReference>
<organism evidence="3">
    <name type="scientific">freshwater metagenome</name>
    <dbReference type="NCBI Taxonomy" id="449393"/>
    <lineage>
        <taxon>unclassified sequences</taxon>
        <taxon>metagenomes</taxon>
        <taxon>ecological metagenomes</taxon>
    </lineage>
</organism>
<dbReference type="EMBL" id="CAESAD010000001">
    <property type="protein sequence ID" value="CAB4330499.1"/>
    <property type="molecule type" value="Genomic_DNA"/>
</dbReference>